<dbReference type="Pfam" id="PF01047">
    <property type="entry name" value="MarR"/>
    <property type="match status" value="1"/>
</dbReference>
<dbReference type="PROSITE" id="PS50995">
    <property type="entry name" value="HTH_MARR_2"/>
    <property type="match status" value="1"/>
</dbReference>
<reference evidence="5 6" key="1">
    <citation type="journal article" date="2015" name="Int. Biodeterior. Biodegradation">
        <title>Physiological and genetic screening methods for the isolation of methyl tert-butyl ether-degrading bacteria for bioremediation purposes.</title>
        <authorList>
            <person name="Guisado I.M."/>
            <person name="Purswani J."/>
            <person name="Gonzalez Lopez J."/>
            <person name="Pozo C."/>
        </authorList>
    </citation>
    <scope>NUCLEOTIDE SEQUENCE [LARGE SCALE GENOMIC DNA]</scope>
    <source>
        <strain evidence="5 6">SH7</strain>
    </source>
</reference>
<feature type="domain" description="HTH marR-type" evidence="4">
    <location>
        <begin position="1"/>
        <end position="149"/>
    </location>
</feature>
<dbReference type="PANTHER" id="PTHR42756">
    <property type="entry name" value="TRANSCRIPTIONAL REGULATOR, MARR"/>
    <property type="match status" value="1"/>
</dbReference>
<accession>A0A0W1ATE3</accession>
<comment type="caution">
    <text evidence="5">The sequence shown here is derived from an EMBL/GenBank/DDBJ whole genome shotgun (WGS) entry which is preliminary data.</text>
</comment>
<evidence type="ECO:0000313" key="5">
    <source>
        <dbReference type="EMBL" id="KTD84568.1"/>
    </source>
</evidence>
<dbReference type="SMART" id="SM00347">
    <property type="entry name" value="HTH_MARR"/>
    <property type="match status" value="1"/>
</dbReference>
<dbReference type="InterPro" id="IPR036390">
    <property type="entry name" value="WH_DNA-bd_sf"/>
</dbReference>
<evidence type="ECO:0000256" key="3">
    <source>
        <dbReference type="ARBA" id="ARBA00023163"/>
    </source>
</evidence>
<dbReference type="PRINTS" id="PR00598">
    <property type="entry name" value="HTHMARR"/>
</dbReference>
<keyword evidence="6" id="KW-1185">Reference proteome</keyword>
<evidence type="ECO:0000256" key="1">
    <source>
        <dbReference type="ARBA" id="ARBA00023015"/>
    </source>
</evidence>
<proteinExistence type="predicted"/>
<keyword evidence="1" id="KW-0805">Transcription regulation</keyword>
<dbReference type="Gene3D" id="1.10.10.10">
    <property type="entry name" value="Winged helix-like DNA-binding domain superfamily/Winged helix DNA-binding domain"/>
    <property type="match status" value="1"/>
</dbReference>
<gene>
    <name evidence="5" type="ORF">UQ64_23175</name>
</gene>
<dbReference type="PANTHER" id="PTHR42756:SF1">
    <property type="entry name" value="TRANSCRIPTIONAL REPRESSOR OF EMRAB OPERON"/>
    <property type="match status" value="1"/>
</dbReference>
<evidence type="ECO:0000259" key="4">
    <source>
        <dbReference type="PROSITE" id="PS50995"/>
    </source>
</evidence>
<evidence type="ECO:0000256" key="2">
    <source>
        <dbReference type="ARBA" id="ARBA00023125"/>
    </source>
</evidence>
<sequence length="173" mass="20016">MDTQNSQEQKLIIAFENIKRLTSRPSSKEAISYREFMMMYVINNLMKRKKLSDEVEEQQGVMISRLSDLLQISRPTATQMVNSLEEKGYVVRTTSDTDRRVVYIGLTNKGEKIYDSQMATFSGILSEVTEKVGKKEIDQLIFLCDRFQEAVHEVRSRQLFTQSDEDPLVMDSV</sequence>
<protein>
    <recommendedName>
        <fullName evidence="4">HTH marR-type domain-containing protein</fullName>
    </recommendedName>
</protein>
<dbReference type="GO" id="GO:0003677">
    <property type="term" value="F:DNA binding"/>
    <property type="evidence" value="ECO:0007669"/>
    <property type="project" value="UniProtKB-KW"/>
</dbReference>
<name>A0A0W1ATE3_9BACL</name>
<dbReference type="RefSeq" id="WP_060625284.1">
    <property type="nucleotide sequence ID" value="NZ_LCZJ02000033.1"/>
</dbReference>
<dbReference type="AlphaFoldDB" id="A0A0W1ATE3"/>
<dbReference type="EMBL" id="LCZJ02000033">
    <property type="protein sequence ID" value="KTD84568.1"/>
    <property type="molecule type" value="Genomic_DNA"/>
</dbReference>
<dbReference type="InterPro" id="IPR000835">
    <property type="entry name" value="HTH_MarR-typ"/>
</dbReference>
<keyword evidence="3" id="KW-0804">Transcription</keyword>
<dbReference type="GO" id="GO:0003700">
    <property type="term" value="F:DNA-binding transcription factor activity"/>
    <property type="evidence" value="ECO:0007669"/>
    <property type="project" value="InterPro"/>
</dbReference>
<dbReference type="Proteomes" id="UP000054709">
    <property type="component" value="Unassembled WGS sequence"/>
</dbReference>
<organism evidence="5 6">
    <name type="scientific">Paenibacillus etheri</name>
    <dbReference type="NCBI Taxonomy" id="1306852"/>
    <lineage>
        <taxon>Bacteria</taxon>
        <taxon>Bacillati</taxon>
        <taxon>Bacillota</taxon>
        <taxon>Bacilli</taxon>
        <taxon>Bacillales</taxon>
        <taxon>Paenibacillaceae</taxon>
        <taxon>Paenibacillus</taxon>
    </lineage>
</organism>
<dbReference type="SUPFAM" id="SSF46785">
    <property type="entry name" value="Winged helix' DNA-binding domain"/>
    <property type="match status" value="1"/>
</dbReference>
<keyword evidence="2" id="KW-0238">DNA-binding</keyword>
<evidence type="ECO:0000313" key="6">
    <source>
        <dbReference type="Proteomes" id="UP000054709"/>
    </source>
</evidence>
<dbReference type="InterPro" id="IPR036388">
    <property type="entry name" value="WH-like_DNA-bd_sf"/>
</dbReference>
<dbReference type="OrthoDB" id="5461037at2"/>